<dbReference type="Pfam" id="PF01702">
    <property type="entry name" value="TGT"/>
    <property type="match status" value="1"/>
</dbReference>
<comment type="function">
    <text evidence="5">Non-catalytic subunit of the queuine tRNA-ribosyltransferase (TGT) that catalyzes the base-exchange of a guanine (G) residue with queuine (Q) at position 34 (anticodon wobble position) in tRNAs with GU(N) anticodons (tRNA-Asp, -Asn, -His and -Tyr), resulting in the hypermodified nucleoside queuosine (7-(((4,5-cis-dihydroxy-2-cyclopenten-1-yl)amino)methyl)-7-deazaguanosine).</text>
</comment>
<feature type="binding site" evidence="5">
    <location>
        <position position="331"/>
    </location>
    <ligand>
        <name>Zn(2+)</name>
        <dbReference type="ChEBI" id="CHEBI:29105"/>
    </ligand>
</feature>
<dbReference type="InterPro" id="IPR028592">
    <property type="entry name" value="QTRTD1"/>
</dbReference>
<feature type="binding site" evidence="5">
    <location>
        <position position="336"/>
    </location>
    <ligand>
        <name>Zn(2+)</name>
        <dbReference type="ChEBI" id="CHEBI:29105"/>
    </ligand>
</feature>
<comment type="similarity">
    <text evidence="5">Belongs to the queuine tRNA-ribosyltransferase family. QTRT2 subfamily.</text>
</comment>
<evidence type="ECO:0000256" key="4">
    <source>
        <dbReference type="ARBA" id="ARBA00022833"/>
    </source>
</evidence>
<keyword evidence="2 5" id="KW-0819">tRNA processing</keyword>
<keyword evidence="3 5" id="KW-0479">Metal-binding</keyword>
<dbReference type="KEGG" id="clec:106664877"/>
<dbReference type="Gene3D" id="3.20.20.105">
    <property type="entry name" value="Queuine tRNA-ribosyltransferase-like"/>
    <property type="match status" value="1"/>
</dbReference>
<name>A0A8I6RJS8_CIMLE</name>
<feature type="binding site" evidence="5">
    <location>
        <position position="333"/>
    </location>
    <ligand>
        <name>Zn(2+)</name>
        <dbReference type="ChEBI" id="CHEBI:29105"/>
    </ligand>
</feature>
<dbReference type="OMA" id="MAGSRMK"/>
<evidence type="ECO:0000313" key="8">
    <source>
        <dbReference type="Proteomes" id="UP000494040"/>
    </source>
</evidence>
<dbReference type="InterPro" id="IPR036511">
    <property type="entry name" value="TGT-like_sf"/>
</dbReference>
<keyword evidence="1 5" id="KW-0963">Cytoplasm</keyword>
<dbReference type="InterPro" id="IPR002616">
    <property type="entry name" value="tRNA_ribo_trans-like"/>
</dbReference>
<evidence type="ECO:0000259" key="6">
    <source>
        <dbReference type="Pfam" id="PF01702"/>
    </source>
</evidence>
<feature type="binding site" evidence="5">
    <location>
        <position position="362"/>
    </location>
    <ligand>
        <name>Zn(2+)</name>
        <dbReference type="ChEBI" id="CHEBI:29105"/>
    </ligand>
</feature>
<gene>
    <name evidence="7" type="primary">106664877</name>
</gene>
<keyword evidence="8" id="KW-1185">Reference proteome</keyword>
<dbReference type="AlphaFoldDB" id="A0A8I6RJS8"/>
<evidence type="ECO:0000256" key="5">
    <source>
        <dbReference type="HAMAP-Rule" id="MF_03043"/>
    </source>
</evidence>
<reference evidence="7" key="1">
    <citation type="submission" date="2022-01" db="UniProtKB">
        <authorList>
            <consortium name="EnsemblMetazoa"/>
        </authorList>
    </citation>
    <scope>IDENTIFICATION</scope>
</reference>
<accession>A0A8I6RJS8</accession>
<dbReference type="HAMAP" id="MF_03043">
    <property type="entry name" value="QTRT2"/>
    <property type="match status" value="1"/>
</dbReference>
<sequence length="387" mass="44230">MKFIFKNVPMSSARHGVLSSFSKFPEKIFETPLLLVSTKGGSVPHITHEVLQLITKDSHIMQFPLPSTMLSHETVKEYAKGLAHFCGLKDYLTYCTVQDPSCLTPVGYNKTTVVSVWTNIGRVSVNAEKYMKTMEAFQPDMYQILANTDTNLDSTRKKALKTLRSCQIIFDECIKRHQESEKLKNSGVIGVISGGIDLDVRKDHVKYMLEKPVSGFSIEGLHNNGADVEKMDYEKCNMVLEEILNILPEDKLRIVPGCWKPQQVLKMVELGVDMFDSSFPFIVTERMCALTFSWKSIPLDVSEVPSQNVEEEINLRDIRYKEDFGPLKKDCTCLPCRKHTRAYVYHLIESKELLASTLLMMHNLHQYIEFFKAIRQSVGQAQRILLY</sequence>
<dbReference type="SUPFAM" id="SSF51713">
    <property type="entry name" value="tRNA-guanine transglycosylase"/>
    <property type="match status" value="1"/>
</dbReference>
<evidence type="ECO:0000256" key="3">
    <source>
        <dbReference type="ARBA" id="ARBA00022723"/>
    </source>
</evidence>
<dbReference type="NCBIfam" id="TIGR00449">
    <property type="entry name" value="tgt_general"/>
    <property type="match status" value="1"/>
</dbReference>
<keyword evidence="4 5" id="KW-0862">Zinc</keyword>
<dbReference type="GO" id="GO:0046872">
    <property type="term" value="F:metal ion binding"/>
    <property type="evidence" value="ECO:0007669"/>
    <property type="project" value="UniProtKB-KW"/>
</dbReference>
<dbReference type="OrthoDB" id="27601at2759"/>
<dbReference type="GO" id="GO:0005737">
    <property type="term" value="C:cytoplasm"/>
    <property type="evidence" value="ECO:0007669"/>
    <property type="project" value="UniProtKB-SubCell"/>
</dbReference>
<evidence type="ECO:0000313" key="7">
    <source>
        <dbReference type="EnsemblMetazoa" id="XP_014246420.1"/>
    </source>
</evidence>
<dbReference type="GO" id="GO:0006400">
    <property type="term" value="P:tRNA modification"/>
    <property type="evidence" value="ECO:0007669"/>
    <property type="project" value="InterPro"/>
</dbReference>
<comment type="subcellular location">
    <subcellularLocation>
        <location evidence="5">Cytoplasm</location>
    </subcellularLocation>
</comment>
<dbReference type="PANTHER" id="PTHR46064:SF1">
    <property type="entry name" value="QUEUINE TRNA-RIBOSYLTRANSFERASE ACCESSORY SUBUNIT 2"/>
    <property type="match status" value="1"/>
</dbReference>
<comment type="cofactor">
    <cofactor evidence="5">
        <name>Zn(2+)</name>
        <dbReference type="ChEBI" id="CHEBI:29105"/>
    </cofactor>
    <text evidence="5">Binds 1 zinc ion per subunit.</text>
</comment>
<dbReference type="InterPro" id="IPR050852">
    <property type="entry name" value="Queuine_tRNA-ribosyltrfase"/>
</dbReference>
<feature type="domain" description="tRNA-guanine(15) transglycosylase-like" evidence="6">
    <location>
        <begin position="13"/>
        <end position="379"/>
    </location>
</feature>
<protein>
    <recommendedName>
        <fullName evidence="5">Queuine tRNA-ribosyltransferase accessory subunit 2</fullName>
    </recommendedName>
    <alternativeName>
        <fullName evidence="5">Queuine tRNA-ribosyltransferase domain-containing protein 1</fullName>
    </alternativeName>
</protein>
<dbReference type="PANTHER" id="PTHR46064">
    <property type="entry name" value="QUEUINE TRNA-RIBOSYLTRANSFERASE ACCESSORY SUBUNIT 2"/>
    <property type="match status" value="1"/>
</dbReference>
<dbReference type="GO" id="GO:0008479">
    <property type="term" value="F:tRNA-guanosine(34) queuine transglycosylase activity"/>
    <property type="evidence" value="ECO:0007669"/>
    <property type="project" value="UniProtKB-UniRule"/>
</dbReference>
<dbReference type="EnsemblMetazoa" id="XM_014390934.2">
    <property type="protein sequence ID" value="XP_014246420.1"/>
    <property type="gene ID" value="LOC106664877"/>
</dbReference>
<proteinExistence type="inferred from homology"/>
<evidence type="ECO:0000256" key="2">
    <source>
        <dbReference type="ARBA" id="ARBA00022694"/>
    </source>
</evidence>
<organism evidence="7 8">
    <name type="scientific">Cimex lectularius</name>
    <name type="common">Bed bug</name>
    <name type="synonym">Acanthia lectularia</name>
    <dbReference type="NCBI Taxonomy" id="79782"/>
    <lineage>
        <taxon>Eukaryota</taxon>
        <taxon>Metazoa</taxon>
        <taxon>Ecdysozoa</taxon>
        <taxon>Arthropoda</taxon>
        <taxon>Hexapoda</taxon>
        <taxon>Insecta</taxon>
        <taxon>Pterygota</taxon>
        <taxon>Neoptera</taxon>
        <taxon>Paraneoptera</taxon>
        <taxon>Hemiptera</taxon>
        <taxon>Heteroptera</taxon>
        <taxon>Panheteroptera</taxon>
        <taxon>Cimicomorpha</taxon>
        <taxon>Cimicidae</taxon>
        <taxon>Cimex</taxon>
    </lineage>
</organism>
<evidence type="ECO:0000256" key="1">
    <source>
        <dbReference type="ARBA" id="ARBA00022490"/>
    </source>
</evidence>
<dbReference type="Proteomes" id="UP000494040">
    <property type="component" value="Unassembled WGS sequence"/>
</dbReference>
<comment type="subunit">
    <text evidence="5">Heterodimer of a catalytic subunit and an accessory subunit.</text>
</comment>